<evidence type="ECO:0000256" key="7">
    <source>
        <dbReference type="ARBA" id="ARBA00022842"/>
    </source>
</evidence>
<dbReference type="PROSITE" id="PS51462">
    <property type="entry name" value="NUDIX"/>
    <property type="match status" value="1"/>
</dbReference>
<evidence type="ECO:0000256" key="10">
    <source>
        <dbReference type="RuleBase" id="RU003476"/>
    </source>
</evidence>
<dbReference type="InterPro" id="IPR015375">
    <property type="entry name" value="NADH_PPase-like_N"/>
</dbReference>
<keyword evidence="8" id="KW-0520">NAD</keyword>
<name>A0ABP8UZA0_9GAMM</name>
<evidence type="ECO:0000256" key="3">
    <source>
        <dbReference type="ARBA" id="ARBA00009595"/>
    </source>
</evidence>
<dbReference type="Gene3D" id="3.90.79.10">
    <property type="entry name" value="Nucleoside Triphosphate Pyrophosphohydrolase"/>
    <property type="match status" value="1"/>
</dbReference>
<reference evidence="13" key="1">
    <citation type="journal article" date="2019" name="Int. J. Syst. Evol. Microbiol.">
        <title>The Global Catalogue of Microorganisms (GCM) 10K type strain sequencing project: providing services to taxonomists for standard genome sequencing and annotation.</title>
        <authorList>
            <consortium name="The Broad Institute Genomics Platform"/>
            <consortium name="The Broad Institute Genome Sequencing Center for Infectious Disease"/>
            <person name="Wu L."/>
            <person name="Ma J."/>
        </authorList>
    </citation>
    <scope>NUCLEOTIDE SEQUENCE [LARGE SCALE GENOMIC DNA]</scope>
    <source>
        <strain evidence="13">JCM 17805</strain>
    </source>
</reference>
<evidence type="ECO:0000256" key="5">
    <source>
        <dbReference type="ARBA" id="ARBA00022723"/>
    </source>
</evidence>
<keyword evidence="6 10" id="KW-0378">Hydrolase</keyword>
<evidence type="ECO:0000256" key="2">
    <source>
        <dbReference type="ARBA" id="ARBA00001947"/>
    </source>
</evidence>
<keyword evidence="5" id="KW-0479">Metal-binding</keyword>
<evidence type="ECO:0000256" key="8">
    <source>
        <dbReference type="ARBA" id="ARBA00023027"/>
    </source>
</evidence>
<evidence type="ECO:0000313" key="12">
    <source>
        <dbReference type="EMBL" id="GAA4648856.1"/>
    </source>
</evidence>
<dbReference type="Proteomes" id="UP001500604">
    <property type="component" value="Unassembled WGS sequence"/>
</dbReference>
<evidence type="ECO:0000256" key="9">
    <source>
        <dbReference type="ARBA" id="ARBA00023679"/>
    </source>
</evidence>
<evidence type="ECO:0000256" key="1">
    <source>
        <dbReference type="ARBA" id="ARBA00001946"/>
    </source>
</evidence>
<dbReference type="InterPro" id="IPR015797">
    <property type="entry name" value="NUDIX_hydrolase-like_dom_sf"/>
</dbReference>
<feature type="domain" description="Nudix hydrolase" evidence="11">
    <location>
        <begin position="162"/>
        <end position="285"/>
    </location>
</feature>
<dbReference type="Gene3D" id="3.90.79.20">
    <property type="match status" value="1"/>
</dbReference>
<accession>A0ABP8UZA0</accession>
<protein>
    <recommendedName>
        <fullName evidence="4">NAD(+) diphosphatase</fullName>
        <ecNumber evidence="4">3.6.1.22</ecNumber>
    </recommendedName>
</protein>
<dbReference type="Pfam" id="PF09296">
    <property type="entry name" value="NUDIX-like"/>
    <property type="match status" value="1"/>
</dbReference>
<dbReference type="CDD" id="cd03429">
    <property type="entry name" value="NUDIX_NADH_pyrophosphatase_Nudt13"/>
    <property type="match status" value="1"/>
</dbReference>
<evidence type="ECO:0000256" key="6">
    <source>
        <dbReference type="ARBA" id="ARBA00022801"/>
    </source>
</evidence>
<dbReference type="InterPro" id="IPR050241">
    <property type="entry name" value="NAD-cap_RNA_hydrolase_NudC"/>
</dbReference>
<dbReference type="InterPro" id="IPR000086">
    <property type="entry name" value="NUDIX_hydrolase_dom"/>
</dbReference>
<comment type="catalytic activity">
    <reaction evidence="9">
        <text>a 5'-end NAD(+)-phospho-ribonucleoside in mRNA + H2O = a 5'-end phospho-adenosine-phospho-ribonucleoside in mRNA + beta-nicotinamide D-ribonucleotide + 2 H(+)</text>
        <dbReference type="Rhea" id="RHEA:60876"/>
        <dbReference type="Rhea" id="RHEA-COMP:15698"/>
        <dbReference type="Rhea" id="RHEA-COMP:15719"/>
        <dbReference type="ChEBI" id="CHEBI:14649"/>
        <dbReference type="ChEBI" id="CHEBI:15377"/>
        <dbReference type="ChEBI" id="CHEBI:15378"/>
        <dbReference type="ChEBI" id="CHEBI:144029"/>
        <dbReference type="ChEBI" id="CHEBI:144051"/>
    </reaction>
    <physiologicalReaction direction="left-to-right" evidence="9">
        <dbReference type="Rhea" id="RHEA:60877"/>
    </physiologicalReaction>
</comment>
<dbReference type="EMBL" id="BAABFL010000112">
    <property type="protein sequence ID" value="GAA4648856.1"/>
    <property type="molecule type" value="Genomic_DNA"/>
</dbReference>
<gene>
    <name evidence="12" type="primary">nudC</name>
    <name evidence="12" type="ORF">GCM10023116_11300</name>
</gene>
<dbReference type="InterPro" id="IPR020476">
    <property type="entry name" value="Nudix_hydrolase"/>
</dbReference>
<dbReference type="PRINTS" id="PR00502">
    <property type="entry name" value="NUDIXFAMILY"/>
</dbReference>
<organism evidence="12 13">
    <name type="scientific">Kistimonas scapharcae</name>
    <dbReference type="NCBI Taxonomy" id="1036133"/>
    <lineage>
        <taxon>Bacteria</taxon>
        <taxon>Pseudomonadati</taxon>
        <taxon>Pseudomonadota</taxon>
        <taxon>Gammaproteobacteria</taxon>
        <taxon>Oceanospirillales</taxon>
        <taxon>Endozoicomonadaceae</taxon>
        <taxon>Kistimonas</taxon>
    </lineage>
</organism>
<sequence>MRLMNWGITLPPELTSRIASESLDRRQLTVKDAGKPEYAIVFSGRELLLNEQGAMYWSCGTQGVPSAFSQETIVQHYVLGSDSQAVFHAVEIAGAAPDLQPEDLRSAMGLAAESDAEPLAMAASLLGWGRKTQYCAACGGTLVAISEERYKACSQCQAHYYPPVSPCVIVLVSKGNEILLARSPRHKPGMFTLLAGFVEPGETVEQALAREVYEESGVRVKNIRYIASQPWPFAHNLMLGYHAEFESGDLVLDRDELEAGDWFHIDQLPELPPRFTLSRQLIETYIAKIKPVS</sequence>
<comment type="similarity">
    <text evidence="3">Belongs to the Nudix hydrolase family. NudC subfamily.</text>
</comment>
<dbReference type="EC" id="3.6.1.22" evidence="4"/>
<comment type="cofactor">
    <cofactor evidence="2">
        <name>Zn(2+)</name>
        <dbReference type="ChEBI" id="CHEBI:29105"/>
    </cofactor>
</comment>
<dbReference type="InterPro" id="IPR020084">
    <property type="entry name" value="NUDIX_hydrolase_CS"/>
</dbReference>
<dbReference type="PROSITE" id="PS00893">
    <property type="entry name" value="NUDIX_BOX"/>
    <property type="match status" value="1"/>
</dbReference>
<dbReference type="PANTHER" id="PTHR42904">
    <property type="entry name" value="NUDIX HYDROLASE, NUDC SUBFAMILY"/>
    <property type="match status" value="1"/>
</dbReference>
<comment type="cofactor">
    <cofactor evidence="1">
        <name>Mg(2+)</name>
        <dbReference type="ChEBI" id="CHEBI:18420"/>
    </cofactor>
</comment>
<dbReference type="PANTHER" id="PTHR42904:SF6">
    <property type="entry name" value="NAD-CAPPED RNA HYDROLASE NUDT12"/>
    <property type="match status" value="1"/>
</dbReference>
<dbReference type="SUPFAM" id="SSF55811">
    <property type="entry name" value="Nudix"/>
    <property type="match status" value="1"/>
</dbReference>
<evidence type="ECO:0000259" key="11">
    <source>
        <dbReference type="PROSITE" id="PS51462"/>
    </source>
</evidence>
<dbReference type="NCBIfam" id="NF001299">
    <property type="entry name" value="PRK00241.1"/>
    <property type="match status" value="1"/>
</dbReference>
<keyword evidence="13" id="KW-1185">Reference proteome</keyword>
<evidence type="ECO:0000313" key="13">
    <source>
        <dbReference type="Proteomes" id="UP001500604"/>
    </source>
</evidence>
<dbReference type="InterPro" id="IPR049734">
    <property type="entry name" value="NudC-like_C"/>
</dbReference>
<proteinExistence type="inferred from homology"/>
<evidence type="ECO:0000256" key="4">
    <source>
        <dbReference type="ARBA" id="ARBA00012381"/>
    </source>
</evidence>
<comment type="caution">
    <text evidence="12">The sequence shown here is derived from an EMBL/GenBank/DDBJ whole genome shotgun (WGS) entry which is preliminary data.</text>
</comment>
<dbReference type="Pfam" id="PF00293">
    <property type="entry name" value="NUDIX"/>
    <property type="match status" value="1"/>
</dbReference>
<keyword evidence="7" id="KW-0460">Magnesium</keyword>